<keyword evidence="1" id="KW-1133">Transmembrane helix</keyword>
<evidence type="ECO:0008006" key="4">
    <source>
        <dbReference type="Google" id="ProtNLM"/>
    </source>
</evidence>
<protein>
    <recommendedName>
        <fullName evidence="4">Tfp pilus assembly protein PilX</fullName>
    </recommendedName>
</protein>
<comment type="caution">
    <text evidence="2">The sequence shown here is derived from an EMBL/GenBank/DDBJ whole genome shotgun (WGS) entry which is preliminary data.</text>
</comment>
<proteinExistence type="predicted"/>
<gene>
    <name evidence="2" type="ORF">C8N24_4949</name>
</gene>
<dbReference type="EMBL" id="RBIL01000002">
    <property type="protein sequence ID" value="RKQ86932.1"/>
    <property type="molecule type" value="Genomic_DNA"/>
</dbReference>
<feature type="transmembrane region" description="Helical" evidence="1">
    <location>
        <begin position="16"/>
        <end position="39"/>
    </location>
</feature>
<evidence type="ECO:0000313" key="3">
    <source>
        <dbReference type="Proteomes" id="UP000278962"/>
    </source>
</evidence>
<keyword evidence="1" id="KW-0472">Membrane</keyword>
<keyword evidence="1" id="KW-0812">Transmembrane</keyword>
<accession>A0A660L218</accession>
<dbReference type="AlphaFoldDB" id="A0A660L218"/>
<dbReference type="OrthoDB" id="36432at2"/>
<reference evidence="2 3" key="1">
    <citation type="submission" date="2018-10" db="EMBL/GenBank/DDBJ databases">
        <title>Genomic Encyclopedia of Archaeal and Bacterial Type Strains, Phase II (KMG-II): from individual species to whole genera.</title>
        <authorList>
            <person name="Goeker M."/>
        </authorList>
    </citation>
    <scope>NUCLEOTIDE SEQUENCE [LARGE SCALE GENOMIC DNA]</scope>
    <source>
        <strain evidence="2 3">DSM 14954</strain>
    </source>
</reference>
<keyword evidence="3" id="KW-1185">Reference proteome</keyword>
<dbReference type="RefSeq" id="WP_121255087.1">
    <property type="nucleotide sequence ID" value="NZ_RBIL01000002.1"/>
</dbReference>
<sequence>MPDLLKRLDARAERGFSMFLVIMAMFVMSMFVAAAFAAANGDLPVAGVATERKSDYAAAEAGLHYYLNRLQQDPDYWTKCDTSPPNATEVNPVNQVAANPSTLRWRKVTPGSSTELDEYAIELLPVSGFTKCDPKNQASFVDQTTGTFKVRVSGRTATASSRARQIIATFRRDSFLNFVYFTNYENRDPAAESSATERQRQSTACANKYRSERATSNCTEIQFITGDQINGPMHTNDDSVLVCGTPAFGRTTNMDGTARNKTDAAEVRGGAPGWVSKCTGSNPTVNNIANENKFVTKARMLALPESNKMLIDVAKLSSSLYTGLTYIRLTGTTMTITNNGSTFTRNWPTNGVLYVQNAVTCEGETPTAADYANEPTTCGNVYVSGTYGKSLTIAAENDVIITPTQGASSPNITEVANTDATLGLIANNFVRVAHRVEPGCGNNQSPVFNNIVIHAAILALQHSFIVDNYQCGGRLANLTVRGAIVQKYRGPVGTTPNTGYTKDYWYDDRFRYRSPPYFLTPVAASWDVVRQHEVVKGS</sequence>
<dbReference type="Proteomes" id="UP000278962">
    <property type="component" value="Unassembled WGS sequence"/>
</dbReference>
<evidence type="ECO:0000313" key="2">
    <source>
        <dbReference type="EMBL" id="RKQ86932.1"/>
    </source>
</evidence>
<evidence type="ECO:0000256" key="1">
    <source>
        <dbReference type="SAM" id="Phobius"/>
    </source>
</evidence>
<organism evidence="2 3">
    <name type="scientific">Solirubrobacter pauli</name>
    <dbReference type="NCBI Taxonomy" id="166793"/>
    <lineage>
        <taxon>Bacteria</taxon>
        <taxon>Bacillati</taxon>
        <taxon>Actinomycetota</taxon>
        <taxon>Thermoleophilia</taxon>
        <taxon>Solirubrobacterales</taxon>
        <taxon>Solirubrobacteraceae</taxon>
        <taxon>Solirubrobacter</taxon>
    </lineage>
</organism>
<name>A0A660L218_9ACTN</name>